<evidence type="ECO:0000256" key="1">
    <source>
        <dbReference type="ARBA" id="ARBA00022679"/>
    </source>
</evidence>
<dbReference type="NCBIfam" id="TIGR03991">
    <property type="entry name" value="alt_bact_glmU"/>
    <property type="match status" value="1"/>
</dbReference>
<gene>
    <name evidence="3" type="ORF">METZ01_LOCUS109419</name>
</gene>
<reference evidence="3" key="1">
    <citation type="submission" date="2018-05" db="EMBL/GenBank/DDBJ databases">
        <authorList>
            <person name="Lanie J.A."/>
            <person name="Ng W.-L."/>
            <person name="Kazmierczak K.M."/>
            <person name="Andrzejewski T.M."/>
            <person name="Davidsen T.M."/>
            <person name="Wayne K.J."/>
            <person name="Tettelin H."/>
            <person name="Glass J.I."/>
            <person name="Rusch D."/>
            <person name="Podicherti R."/>
            <person name="Tsui H.-C.T."/>
            <person name="Winkler M.E."/>
        </authorList>
    </citation>
    <scope>NUCLEOTIDE SEQUENCE</scope>
</reference>
<proteinExistence type="predicted"/>
<dbReference type="PANTHER" id="PTHR43584">
    <property type="entry name" value="NUCLEOTIDYL TRANSFERASE"/>
    <property type="match status" value="1"/>
</dbReference>
<dbReference type="InterPro" id="IPR023917">
    <property type="entry name" value="Bifunctiontional_GlmU_bac-type"/>
</dbReference>
<evidence type="ECO:0008006" key="4">
    <source>
        <dbReference type="Google" id="ProtNLM"/>
    </source>
</evidence>
<evidence type="ECO:0000256" key="2">
    <source>
        <dbReference type="ARBA" id="ARBA00023315"/>
    </source>
</evidence>
<dbReference type="InterPro" id="IPR011004">
    <property type="entry name" value="Trimer_LpxA-like_sf"/>
</dbReference>
<evidence type="ECO:0000313" key="3">
    <source>
        <dbReference type="EMBL" id="SVA56565.1"/>
    </source>
</evidence>
<organism evidence="3">
    <name type="scientific">marine metagenome</name>
    <dbReference type="NCBI Taxonomy" id="408172"/>
    <lineage>
        <taxon>unclassified sequences</taxon>
        <taxon>metagenomes</taxon>
        <taxon>ecological metagenomes</taxon>
    </lineage>
</organism>
<sequence>MNLEPISLTRPVFDIRFGAETFLERIQRLCPDDDIGLWVRDELYGVTKEFHPDCTVNKSRPENTLWLNACAIWGKKELGELKQTPSSKILKNEICLGANLSHEISGDWLKAGGPQSIFSPTCENEIDANVQTVEYLWDLLSMIPSAVEEASQIKIEPKKFEQVIIDETEGPVIVDGNVTVEPFTYLKGPLYLGKDTLVASHSKIKCSIIGPNCKIGGEVSGIIIQGFTNKVHDGYLGDSFLGEWVNLGAGTTNSNLKNTYSSVSMVVNGELVESDKLFLGSVIGDHSKTAIGTQLNTGTNIGVGCNVVSQVFPKRYIPSFTFCIHGKHRKQKFDDFIEMAQLVKKRRNQHLTLAESKMLKKIFTSQ</sequence>
<dbReference type="SUPFAM" id="SSF51161">
    <property type="entry name" value="Trimeric LpxA-like enzymes"/>
    <property type="match status" value="1"/>
</dbReference>
<dbReference type="PANTHER" id="PTHR43584:SF9">
    <property type="entry name" value="TRANSFERASE HEXAPEPTIDE REPEAT CONTAINING PROTEIN"/>
    <property type="match status" value="1"/>
</dbReference>
<dbReference type="EMBL" id="UINC01013036">
    <property type="protein sequence ID" value="SVA56565.1"/>
    <property type="molecule type" value="Genomic_DNA"/>
</dbReference>
<dbReference type="GO" id="GO:0016746">
    <property type="term" value="F:acyltransferase activity"/>
    <property type="evidence" value="ECO:0007669"/>
    <property type="project" value="UniProtKB-KW"/>
</dbReference>
<protein>
    <recommendedName>
        <fullName evidence="4">Glucose-1-phosphate thymidylyltransferase</fullName>
    </recommendedName>
</protein>
<dbReference type="Gene3D" id="2.160.10.10">
    <property type="entry name" value="Hexapeptide repeat proteins"/>
    <property type="match status" value="1"/>
</dbReference>
<dbReference type="GO" id="GO:0016779">
    <property type="term" value="F:nucleotidyltransferase activity"/>
    <property type="evidence" value="ECO:0007669"/>
    <property type="project" value="UniProtKB-ARBA"/>
</dbReference>
<keyword evidence="1" id="KW-0808">Transferase</keyword>
<dbReference type="Pfam" id="PF13562">
    <property type="entry name" value="NTP_transf_4"/>
    <property type="match status" value="1"/>
</dbReference>
<name>A0A381WVL5_9ZZZZ</name>
<keyword evidence="2" id="KW-0012">Acyltransferase</keyword>
<dbReference type="AlphaFoldDB" id="A0A381WVL5"/>
<accession>A0A381WVL5</accession>
<dbReference type="InterPro" id="IPR050065">
    <property type="entry name" value="GlmU-like"/>
</dbReference>